<dbReference type="AlphaFoldDB" id="A0A8R7QXM9"/>
<evidence type="ECO:0008006" key="4">
    <source>
        <dbReference type="Google" id="ProtNLM"/>
    </source>
</evidence>
<dbReference type="PANTHER" id="PTHR34222:SF100">
    <property type="entry name" value="CCHC-TYPE DOMAIN-CONTAINING PROTEIN"/>
    <property type="match status" value="1"/>
</dbReference>
<accession>A0A8R7QXM9</accession>
<protein>
    <recommendedName>
        <fullName evidence="4">Retrotransposon gag domain-containing protein</fullName>
    </recommendedName>
</protein>
<evidence type="ECO:0000313" key="3">
    <source>
        <dbReference type="Proteomes" id="UP000015106"/>
    </source>
</evidence>
<dbReference type="Proteomes" id="UP000015106">
    <property type="component" value="Chromosome 7"/>
</dbReference>
<feature type="compositionally biased region" description="Low complexity" evidence="1">
    <location>
        <begin position="228"/>
        <end position="266"/>
    </location>
</feature>
<reference evidence="2" key="3">
    <citation type="submission" date="2022-06" db="UniProtKB">
        <authorList>
            <consortium name="EnsemblPlants"/>
        </authorList>
    </citation>
    <scope>IDENTIFICATION</scope>
</reference>
<evidence type="ECO:0000256" key="1">
    <source>
        <dbReference type="SAM" id="MobiDB-lite"/>
    </source>
</evidence>
<dbReference type="PANTHER" id="PTHR34222">
    <property type="entry name" value="GAG_PRE-INTEGRS DOMAIN-CONTAINING PROTEIN"/>
    <property type="match status" value="1"/>
</dbReference>
<dbReference type="EnsemblPlants" id="TuG1812G0700000160.01.T01">
    <property type="protein sequence ID" value="TuG1812G0700000160.01.T01"/>
    <property type="gene ID" value="TuG1812G0700000160.01"/>
</dbReference>
<dbReference type="Gramene" id="TuG1812G0700000160.01.T01">
    <property type="protein sequence ID" value="TuG1812G0700000160.01.T01"/>
    <property type="gene ID" value="TuG1812G0700000160.01"/>
</dbReference>
<name>A0A8R7QXM9_TRIUA</name>
<feature type="region of interest" description="Disordered" evidence="1">
    <location>
        <begin position="188"/>
        <end position="266"/>
    </location>
</feature>
<evidence type="ECO:0000313" key="2">
    <source>
        <dbReference type="EnsemblPlants" id="TuG1812G0700000160.01.T01"/>
    </source>
</evidence>
<sequence length="266" mass="29373">MDVDLTMDVVALTTAYQMWEHLRHRYESTGDAMYLSVVRQEQQLQQGDATVDDFYKEMLAVWRQLDSLGADVCRRCQCCVRQQAKLEVRRLYDFLTRLRPEFEQSRAQLLARHPRLSTLEALAEVRSEEVRLRSTGLLPSSSAVLAARVPPPLPGVPSSTQVAATSTSAFYNYCKQDGHMITECIKRRKQGRCGGRPQKDSGGSSNSREGSFEKVHQEMLTLLRRLTASAPSSGSAGSAGQTSGPPPHSSSGSSYGDSGWDRSSAP</sequence>
<reference evidence="3" key="1">
    <citation type="journal article" date="2013" name="Nature">
        <title>Draft genome of the wheat A-genome progenitor Triticum urartu.</title>
        <authorList>
            <person name="Ling H.Q."/>
            <person name="Zhao S."/>
            <person name="Liu D."/>
            <person name="Wang J."/>
            <person name="Sun H."/>
            <person name="Zhang C."/>
            <person name="Fan H."/>
            <person name="Li D."/>
            <person name="Dong L."/>
            <person name="Tao Y."/>
            <person name="Gao C."/>
            <person name="Wu H."/>
            <person name="Li Y."/>
            <person name="Cui Y."/>
            <person name="Guo X."/>
            <person name="Zheng S."/>
            <person name="Wang B."/>
            <person name="Yu K."/>
            <person name="Liang Q."/>
            <person name="Yang W."/>
            <person name="Lou X."/>
            <person name="Chen J."/>
            <person name="Feng M."/>
            <person name="Jian J."/>
            <person name="Zhang X."/>
            <person name="Luo G."/>
            <person name="Jiang Y."/>
            <person name="Liu J."/>
            <person name="Wang Z."/>
            <person name="Sha Y."/>
            <person name="Zhang B."/>
            <person name="Wu H."/>
            <person name="Tang D."/>
            <person name="Shen Q."/>
            <person name="Xue P."/>
            <person name="Zou S."/>
            <person name="Wang X."/>
            <person name="Liu X."/>
            <person name="Wang F."/>
            <person name="Yang Y."/>
            <person name="An X."/>
            <person name="Dong Z."/>
            <person name="Zhang K."/>
            <person name="Zhang X."/>
            <person name="Luo M.C."/>
            <person name="Dvorak J."/>
            <person name="Tong Y."/>
            <person name="Wang J."/>
            <person name="Yang H."/>
            <person name="Li Z."/>
            <person name="Wang D."/>
            <person name="Zhang A."/>
            <person name="Wang J."/>
        </authorList>
    </citation>
    <scope>NUCLEOTIDE SEQUENCE</scope>
    <source>
        <strain evidence="3">cv. G1812</strain>
    </source>
</reference>
<reference evidence="2" key="2">
    <citation type="submission" date="2018-03" db="EMBL/GenBank/DDBJ databases">
        <title>The Triticum urartu genome reveals the dynamic nature of wheat genome evolution.</title>
        <authorList>
            <person name="Ling H."/>
            <person name="Ma B."/>
            <person name="Shi X."/>
            <person name="Liu H."/>
            <person name="Dong L."/>
            <person name="Sun H."/>
            <person name="Cao Y."/>
            <person name="Gao Q."/>
            <person name="Zheng S."/>
            <person name="Li Y."/>
            <person name="Yu Y."/>
            <person name="Du H."/>
            <person name="Qi M."/>
            <person name="Li Y."/>
            <person name="Yu H."/>
            <person name="Cui Y."/>
            <person name="Wang N."/>
            <person name="Chen C."/>
            <person name="Wu H."/>
            <person name="Zhao Y."/>
            <person name="Zhang J."/>
            <person name="Li Y."/>
            <person name="Zhou W."/>
            <person name="Zhang B."/>
            <person name="Hu W."/>
            <person name="Eijk M."/>
            <person name="Tang J."/>
            <person name="Witsenboer H."/>
            <person name="Zhao S."/>
            <person name="Li Z."/>
            <person name="Zhang A."/>
            <person name="Wang D."/>
            <person name="Liang C."/>
        </authorList>
    </citation>
    <scope>NUCLEOTIDE SEQUENCE [LARGE SCALE GENOMIC DNA]</scope>
    <source>
        <strain evidence="2">cv. G1812</strain>
    </source>
</reference>
<organism evidence="2 3">
    <name type="scientific">Triticum urartu</name>
    <name type="common">Red wild einkorn</name>
    <name type="synonym">Crithodium urartu</name>
    <dbReference type="NCBI Taxonomy" id="4572"/>
    <lineage>
        <taxon>Eukaryota</taxon>
        <taxon>Viridiplantae</taxon>
        <taxon>Streptophyta</taxon>
        <taxon>Embryophyta</taxon>
        <taxon>Tracheophyta</taxon>
        <taxon>Spermatophyta</taxon>
        <taxon>Magnoliopsida</taxon>
        <taxon>Liliopsida</taxon>
        <taxon>Poales</taxon>
        <taxon>Poaceae</taxon>
        <taxon>BOP clade</taxon>
        <taxon>Pooideae</taxon>
        <taxon>Triticodae</taxon>
        <taxon>Triticeae</taxon>
        <taxon>Triticinae</taxon>
        <taxon>Triticum</taxon>
    </lineage>
</organism>
<keyword evidence="3" id="KW-1185">Reference proteome</keyword>
<proteinExistence type="predicted"/>